<keyword evidence="3" id="KW-0050">Antiport</keyword>
<dbReference type="InterPro" id="IPR044880">
    <property type="entry name" value="NCX_ion-bd_dom_sf"/>
</dbReference>
<dbReference type="AlphaFoldDB" id="A0A420MAG6"/>
<feature type="transmembrane region" description="Helical" evidence="8">
    <location>
        <begin position="275"/>
        <end position="294"/>
    </location>
</feature>
<feature type="domain" description="Sodium/calcium exchanger membrane region" evidence="9">
    <location>
        <begin position="11"/>
        <end position="151"/>
    </location>
</feature>
<feature type="transmembrane region" description="Helical" evidence="8">
    <location>
        <begin position="366"/>
        <end position="386"/>
    </location>
</feature>
<feature type="domain" description="Sodium/calcium exchanger membrane region" evidence="9">
    <location>
        <begin position="242"/>
        <end position="381"/>
    </location>
</feature>
<dbReference type="Proteomes" id="UP000285084">
    <property type="component" value="Unassembled WGS sequence"/>
</dbReference>
<keyword evidence="6 8" id="KW-0472">Membrane</keyword>
<feature type="transmembrane region" description="Helical" evidence="8">
    <location>
        <begin position="242"/>
        <end position="263"/>
    </location>
</feature>
<dbReference type="PANTHER" id="PTHR10846">
    <property type="entry name" value="SODIUM/POTASSIUM/CALCIUM EXCHANGER"/>
    <property type="match status" value="1"/>
</dbReference>
<feature type="transmembrane region" description="Helical" evidence="8">
    <location>
        <begin position="6"/>
        <end position="25"/>
    </location>
</feature>
<organism evidence="10 11">
    <name type="scientific">Fusarium oxysporum</name>
    <name type="common">Fusarium vascular wilt</name>
    <dbReference type="NCBI Taxonomy" id="5507"/>
    <lineage>
        <taxon>Eukaryota</taxon>
        <taxon>Fungi</taxon>
        <taxon>Dikarya</taxon>
        <taxon>Ascomycota</taxon>
        <taxon>Pezizomycotina</taxon>
        <taxon>Sordariomycetes</taxon>
        <taxon>Hypocreomycetidae</taxon>
        <taxon>Hypocreales</taxon>
        <taxon>Nectriaceae</taxon>
        <taxon>Fusarium</taxon>
        <taxon>Fusarium oxysporum species complex</taxon>
    </lineage>
</organism>
<reference evidence="10 11" key="1">
    <citation type="journal article" date="2018" name="Sci. Rep.">
        <title>Characterisation of pathogen-specific regions and novel effector candidates in Fusarium oxysporum f. sp. cepae.</title>
        <authorList>
            <person name="Armitage A.D."/>
            <person name="Taylor A."/>
            <person name="Sobczyk M.K."/>
            <person name="Baxter L."/>
            <person name="Greenfield B.P."/>
            <person name="Bates H.J."/>
            <person name="Wilson F."/>
            <person name="Jackson A.C."/>
            <person name="Ott S."/>
            <person name="Harrison R.J."/>
            <person name="Clarkson J.P."/>
        </authorList>
    </citation>
    <scope>NUCLEOTIDE SEQUENCE [LARGE SCALE GENOMIC DNA]</scope>
    <source>
        <strain evidence="10 11">Fo_A13</strain>
    </source>
</reference>
<evidence type="ECO:0000256" key="5">
    <source>
        <dbReference type="ARBA" id="ARBA00022989"/>
    </source>
</evidence>
<keyword evidence="4 8" id="KW-0812">Transmembrane</keyword>
<evidence type="ECO:0000313" key="11">
    <source>
        <dbReference type="Proteomes" id="UP000285084"/>
    </source>
</evidence>
<dbReference type="Pfam" id="PF01699">
    <property type="entry name" value="Na_Ca_ex"/>
    <property type="match status" value="2"/>
</dbReference>
<dbReference type="PANTHER" id="PTHR10846:SF8">
    <property type="entry name" value="INNER MEMBRANE PROTEIN YRBG"/>
    <property type="match status" value="1"/>
</dbReference>
<proteinExistence type="inferred from homology"/>
<feature type="compositionally biased region" description="Polar residues" evidence="7">
    <location>
        <begin position="193"/>
        <end position="202"/>
    </location>
</feature>
<accession>A0A420MAG6</accession>
<feature type="transmembrane region" description="Helical" evidence="8">
    <location>
        <begin position="133"/>
        <end position="156"/>
    </location>
</feature>
<name>A0A420MAG6_FUSOX</name>
<evidence type="ECO:0000256" key="3">
    <source>
        <dbReference type="ARBA" id="ARBA00022449"/>
    </source>
</evidence>
<evidence type="ECO:0000259" key="9">
    <source>
        <dbReference type="Pfam" id="PF01699"/>
    </source>
</evidence>
<evidence type="ECO:0000256" key="6">
    <source>
        <dbReference type="ARBA" id="ARBA00023136"/>
    </source>
</evidence>
<evidence type="ECO:0000256" key="4">
    <source>
        <dbReference type="ARBA" id="ARBA00022692"/>
    </source>
</evidence>
<dbReference type="VEuPathDB" id="FungiDB:FOMG_02522"/>
<evidence type="ECO:0000256" key="2">
    <source>
        <dbReference type="ARBA" id="ARBA00005364"/>
    </source>
</evidence>
<feature type="compositionally biased region" description="Low complexity" evidence="7">
    <location>
        <begin position="177"/>
        <end position="187"/>
    </location>
</feature>
<comment type="caution">
    <text evidence="10">The sequence shown here is derived from an EMBL/GenBank/DDBJ whole genome shotgun (WGS) entry which is preliminary data.</text>
</comment>
<evidence type="ECO:0000256" key="8">
    <source>
        <dbReference type="SAM" id="Phobius"/>
    </source>
</evidence>
<evidence type="ECO:0000313" key="10">
    <source>
        <dbReference type="EMBL" id="RKK64633.1"/>
    </source>
</evidence>
<dbReference type="VEuPathDB" id="FungiDB:FOXG_04581"/>
<dbReference type="VEuPathDB" id="FungiDB:FOC1_g10007419"/>
<dbReference type="GO" id="GO:0006874">
    <property type="term" value="P:intracellular calcium ion homeostasis"/>
    <property type="evidence" value="ECO:0007669"/>
    <property type="project" value="TreeGrafter"/>
</dbReference>
<keyword evidence="5 8" id="KW-1133">Transmembrane helix</keyword>
<gene>
    <name evidence="10" type="ORF">BFJ69_g16664</name>
</gene>
<evidence type="ECO:0000256" key="1">
    <source>
        <dbReference type="ARBA" id="ARBA00004141"/>
    </source>
</evidence>
<feature type="transmembrane region" description="Helical" evidence="8">
    <location>
        <begin position="108"/>
        <end position="127"/>
    </location>
</feature>
<comment type="similarity">
    <text evidence="2">Belongs to the Ca(2+):cation antiporter (CaCA) (TC 2.A.19) family. SLC24A subfamily.</text>
</comment>
<protein>
    <recommendedName>
        <fullName evidence="9">Sodium/calcium exchanger membrane region domain-containing protein</fullName>
    </recommendedName>
</protein>
<dbReference type="VEuPathDB" id="FungiDB:FOZG_02433"/>
<feature type="transmembrane region" description="Helical" evidence="8">
    <location>
        <begin position="72"/>
        <end position="96"/>
    </location>
</feature>
<dbReference type="InterPro" id="IPR004837">
    <property type="entry name" value="NaCa_Exmemb"/>
</dbReference>
<feature type="compositionally biased region" description="Acidic residues" evidence="7">
    <location>
        <begin position="165"/>
        <end position="176"/>
    </location>
</feature>
<dbReference type="GO" id="GO:0008273">
    <property type="term" value="F:calcium, potassium:sodium antiporter activity"/>
    <property type="evidence" value="ECO:0007669"/>
    <property type="project" value="TreeGrafter"/>
</dbReference>
<dbReference type="Gene3D" id="1.20.1420.30">
    <property type="entry name" value="NCX, central ion-binding region"/>
    <property type="match status" value="2"/>
</dbReference>
<dbReference type="VEuPathDB" id="FungiDB:HZS61_014675"/>
<dbReference type="InterPro" id="IPR004481">
    <property type="entry name" value="K/Na/Ca-exchanger"/>
</dbReference>
<feature type="compositionally biased region" description="Low complexity" evidence="7">
    <location>
        <begin position="216"/>
        <end position="225"/>
    </location>
</feature>
<dbReference type="GO" id="GO:0005262">
    <property type="term" value="F:calcium channel activity"/>
    <property type="evidence" value="ECO:0007669"/>
    <property type="project" value="TreeGrafter"/>
</dbReference>
<dbReference type="GO" id="GO:0005886">
    <property type="term" value="C:plasma membrane"/>
    <property type="evidence" value="ECO:0007669"/>
    <property type="project" value="TreeGrafter"/>
</dbReference>
<evidence type="ECO:0000256" key="7">
    <source>
        <dbReference type="SAM" id="MobiDB-lite"/>
    </source>
</evidence>
<feature type="transmembrane region" description="Helical" evidence="8">
    <location>
        <begin position="339"/>
        <end position="359"/>
    </location>
</feature>
<feature type="region of interest" description="Disordered" evidence="7">
    <location>
        <begin position="163"/>
        <end position="233"/>
    </location>
</feature>
<keyword evidence="3" id="KW-0813">Transport</keyword>
<comment type="subcellular location">
    <subcellularLocation>
        <location evidence="1">Membrane</location>
        <topology evidence="1">Multi-pass membrane protein</topology>
    </subcellularLocation>
</comment>
<feature type="transmembrane region" description="Helical" evidence="8">
    <location>
        <begin position="306"/>
        <end position="327"/>
    </location>
</feature>
<sequence length="391" mass="41632">MAQADVVAYNIAAFLATLFLLEFGADKFIDHTAVIARRTGVSETVIGLITAGGEWEELAVVVASLARGRSSLAIGNIIGAAISNILGAFSLGLVFYERGKPIEFDRSSRIYSLFLLILTTFVTPVAYFSKYRIWLVCGSLLVAIFTIYLLAAGVAIGKGVLTPPEDSDDDSDDDVSDASSAMSVSAAGDRDQITTAANTRSDAQADGGKVQPSADTLPTSSLSSGPPEPRSSKKKRRLRYHVFYLLVGFLSICLAGYVLSQAATNITDQFGISDVLFGVIILAIATTLPEKFVAVMSGHRGHPGILVANCVGSNVFLLALCVGIIMLSSRGTLDAGNVTIAELVVLWTSTLAVTLTVWFGGRFCRWIGVLMLASYVVFIVLEFTIIHRVAD</sequence>
<dbReference type="EMBL" id="MRCX01000507">
    <property type="protein sequence ID" value="RKK64633.1"/>
    <property type="molecule type" value="Genomic_DNA"/>
</dbReference>